<evidence type="ECO:0000256" key="3">
    <source>
        <dbReference type="ARBA" id="ARBA00023027"/>
    </source>
</evidence>
<feature type="domain" description="Fe-containing alcohol dehydrogenase-like C-terminal" evidence="5">
    <location>
        <begin position="187"/>
        <end position="381"/>
    </location>
</feature>
<dbReference type="InterPro" id="IPR001670">
    <property type="entry name" value="ADH_Fe/GldA"/>
</dbReference>
<evidence type="ECO:0000259" key="4">
    <source>
        <dbReference type="Pfam" id="PF00465"/>
    </source>
</evidence>
<dbReference type="Gene3D" id="3.40.50.1970">
    <property type="match status" value="1"/>
</dbReference>
<keyword evidence="2" id="KW-0560">Oxidoreductase</keyword>
<comment type="similarity">
    <text evidence="1">Belongs to the iron-containing alcohol dehydrogenase family.</text>
</comment>
<dbReference type="Gene3D" id="1.20.1090.10">
    <property type="entry name" value="Dehydroquinate synthase-like - alpha domain"/>
    <property type="match status" value="1"/>
</dbReference>
<protein>
    <submittedName>
        <fullName evidence="6">Iron-containing alcohol dehydrogenase</fullName>
    </submittedName>
</protein>
<evidence type="ECO:0000313" key="6">
    <source>
        <dbReference type="EMBL" id="MZQ85438.1"/>
    </source>
</evidence>
<dbReference type="SUPFAM" id="SSF56796">
    <property type="entry name" value="Dehydroquinate synthase-like"/>
    <property type="match status" value="1"/>
</dbReference>
<dbReference type="GO" id="GO:0046872">
    <property type="term" value="F:metal ion binding"/>
    <property type="evidence" value="ECO:0007669"/>
    <property type="project" value="InterPro"/>
</dbReference>
<proteinExistence type="inferred from homology"/>
<organism evidence="6 7">
    <name type="scientific">Paenibacillus silvestris</name>
    <dbReference type="NCBI Taxonomy" id="2606219"/>
    <lineage>
        <taxon>Bacteria</taxon>
        <taxon>Bacillati</taxon>
        <taxon>Bacillota</taxon>
        <taxon>Bacilli</taxon>
        <taxon>Bacillales</taxon>
        <taxon>Paenibacillaceae</taxon>
        <taxon>Paenibacillus</taxon>
    </lineage>
</organism>
<dbReference type="InterPro" id="IPR039697">
    <property type="entry name" value="Alcohol_dehydrogenase_Fe"/>
</dbReference>
<accession>A0A6L8V4Y8</accession>
<dbReference type="PANTHER" id="PTHR11496">
    <property type="entry name" value="ALCOHOL DEHYDROGENASE"/>
    <property type="match status" value="1"/>
</dbReference>
<dbReference type="GO" id="GO:0004022">
    <property type="term" value="F:alcohol dehydrogenase (NAD+) activity"/>
    <property type="evidence" value="ECO:0007669"/>
    <property type="project" value="TreeGrafter"/>
</dbReference>
<dbReference type="FunFam" id="3.40.50.1970:FF:000003">
    <property type="entry name" value="Alcohol dehydrogenase, iron-containing"/>
    <property type="match status" value="1"/>
</dbReference>
<dbReference type="Proteomes" id="UP000481087">
    <property type="component" value="Unassembled WGS sequence"/>
</dbReference>
<reference evidence="6 7" key="1">
    <citation type="submission" date="2019-12" db="EMBL/GenBank/DDBJ databases">
        <title>Paenibacillus sp. nov. sp. isolated from soil.</title>
        <authorList>
            <person name="Kim J."/>
            <person name="Jeong S.E."/>
            <person name="Jung H.S."/>
            <person name="Jeon C.O."/>
        </authorList>
    </citation>
    <scope>NUCLEOTIDE SEQUENCE [LARGE SCALE GENOMIC DNA]</scope>
    <source>
        <strain evidence="6 7">5J-6</strain>
    </source>
</reference>
<keyword evidence="7" id="KW-1185">Reference proteome</keyword>
<dbReference type="Pfam" id="PF25137">
    <property type="entry name" value="ADH_Fe_C"/>
    <property type="match status" value="1"/>
</dbReference>
<gene>
    <name evidence="6" type="ORF">GQF01_25290</name>
</gene>
<dbReference type="InterPro" id="IPR056798">
    <property type="entry name" value="ADH_Fe_C"/>
</dbReference>
<dbReference type="AlphaFoldDB" id="A0A6L8V4Y8"/>
<feature type="domain" description="Alcohol dehydrogenase iron-type/glycerol dehydrogenase GldA" evidence="4">
    <location>
        <begin position="7"/>
        <end position="174"/>
    </location>
</feature>
<comment type="caution">
    <text evidence="6">The sequence shown here is derived from an EMBL/GenBank/DDBJ whole genome shotgun (WGS) entry which is preliminary data.</text>
</comment>
<evidence type="ECO:0000259" key="5">
    <source>
        <dbReference type="Pfam" id="PF25137"/>
    </source>
</evidence>
<keyword evidence="3" id="KW-0520">NAD</keyword>
<dbReference type="RefSeq" id="WP_161409944.1">
    <property type="nucleotide sequence ID" value="NZ_WTUZ01000022.1"/>
</dbReference>
<dbReference type="InterPro" id="IPR018211">
    <property type="entry name" value="ADH_Fe_CS"/>
</dbReference>
<dbReference type="CDD" id="cd08194">
    <property type="entry name" value="Fe-ADH-like"/>
    <property type="match status" value="1"/>
</dbReference>
<dbReference type="PROSITE" id="PS00913">
    <property type="entry name" value="ADH_IRON_1"/>
    <property type="match status" value="1"/>
</dbReference>
<evidence type="ECO:0000256" key="1">
    <source>
        <dbReference type="ARBA" id="ARBA00007358"/>
    </source>
</evidence>
<dbReference type="FunFam" id="1.20.1090.10:FF:000001">
    <property type="entry name" value="Aldehyde-alcohol dehydrogenase"/>
    <property type="match status" value="1"/>
</dbReference>
<evidence type="ECO:0000256" key="2">
    <source>
        <dbReference type="ARBA" id="ARBA00023002"/>
    </source>
</evidence>
<evidence type="ECO:0000313" key="7">
    <source>
        <dbReference type="Proteomes" id="UP000481087"/>
    </source>
</evidence>
<dbReference type="PANTHER" id="PTHR11496:SF102">
    <property type="entry name" value="ALCOHOL DEHYDROGENASE 4"/>
    <property type="match status" value="1"/>
</dbReference>
<dbReference type="EMBL" id="WTUZ01000022">
    <property type="protein sequence ID" value="MZQ85438.1"/>
    <property type="molecule type" value="Genomic_DNA"/>
</dbReference>
<sequence length="396" mass="42331">MHEIMMPLRISIGLGAFSGVASYASGLGTKVLIVSDPIMEQIGHVETCRNYLEQAGFSCAVYSGVDTEPTDLHVNEALAICRQEQCDVIVALGGGSCIDAAKATAVMMTNSGYIGDYVLGMNKFANRPLPLIAIPTTAGTGSEVTKVTVIIDTRRDVKMMIAQPELVPQVAIIDALLCMSCPPSVIASSGIDALCHAIEAYWSRKANPLSDGWALQAIALLIKHLPVCYAKKGDAEDFAQIALGSMLAGAAFSNASVTLIHGMSRPLGAIFHVPHGISNAMLMPAVLEFTLGYAQERIVEIGRVMRPDLVDSGSDRLSAAVLEEVRTLCSLLNTTNLRDWGIDREAFDKAIPQMAADAMASGSPGNHPRSVTAGEIEALYRICYDYEWIREEGAAR</sequence>
<dbReference type="Pfam" id="PF00465">
    <property type="entry name" value="Fe-ADH"/>
    <property type="match status" value="1"/>
</dbReference>
<name>A0A6L8V4Y8_9BACL</name>